<evidence type="ECO:0000313" key="1">
    <source>
        <dbReference type="EnsemblMetazoa" id="Aqu2.1.10126_001"/>
    </source>
</evidence>
<organism evidence="1">
    <name type="scientific">Amphimedon queenslandica</name>
    <name type="common">Sponge</name>
    <dbReference type="NCBI Taxonomy" id="400682"/>
    <lineage>
        <taxon>Eukaryota</taxon>
        <taxon>Metazoa</taxon>
        <taxon>Porifera</taxon>
        <taxon>Demospongiae</taxon>
        <taxon>Heteroscleromorpha</taxon>
        <taxon>Haplosclerida</taxon>
        <taxon>Niphatidae</taxon>
        <taxon>Amphimedon</taxon>
    </lineage>
</organism>
<dbReference type="STRING" id="400682.A0A1X7T7B5"/>
<accession>A0A1X7T7B5</accession>
<dbReference type="OrthoDB" id="25391at2759"/>
<sequence>SSSVGAIGSNNKNVTRKAAVNVPPNMVQDHYGMVGFLTLIRGAETDPNLVALALGSYNTTGLYTHTEL</sequence>
<dbReference type="AlphaFoldDB" id="A0A1X7T7B5"/>
<protein>
    <submittedName>
        <fullName evidence="1">Uncharacterized protein</fullName>
    </submittedName>
</protein>
<proteinExistence type="predicted"/>
<name>A0A1X7T7B5_AMPQE</name>
<dbReference type="InParanoid" id="A0A1X7T7B5"/>
<reference evidence="1" key="1">
    <citation type="submission" date="2017-05" db="UniProtKB">
        <authorList>
            <consortium name="EnsemblMetazoa"/>
        </authorList>
    </citation>
    <scope>IDENTIFICATION</scope>
</reference>
<dbReference type="EnsemblMetazoa" id="Aqu2.1.10126_001">
    <property type="protein sequence ID" value="Aqu2.1.10126_001"/>
    <property type="gene ID" value="Aqu2.1.10126"/>
</dbReference>